<feature type="domain" description="C2H2-type" evidence="9">
    <location>
        <begin position="1048"/>
        <end position="1075"/>
    </location>
</feature>
<reference evidence="10" key="1">
    <citation type="submission" date="2020-10" db="EMBL/GenBank/DDBJ databases">
        <authorList>
            <person name="Kikuchi T."/>
        </authorList>
    </citation>
    <scope>NUCLEOTIDE SEQUENCE</scope>
    <source>
        <strain evidence="10">NKZ352</strain>
    </source>
</reference>
<keyword evidence="6" id="KW-0539">Nucleus</keyword>
<proteinExistence type="predicted"/>
<evidence type="ECO:0000256" key="4">
    <source>
        <dbReference type="ARBA" id="ARBA00022771"/>
    </source>
</evidence>
<keyword evidence="4 7" id="KW-0863">Zinc-finger</keyword>
<feature type="domain" description="C2H2-type" evidence="9">
    <location>
        <begin position="1335"/>
        <end position="1364"/>
    </location>
</feature>
<keyword evidence="3" id="KW-0677">Repeat</keyword>
<comment type="subcellular location">
    <subcellularLocation>
        <location evidence="1">Nucleus</location>
    </subcellularLocation>
</comment>
<evidence type="ECO:0000256" key="6">
    <source>
        <dbReference type="ARBA" id="ARBA00023242"/>
    </source>
</evidence>
<evidence type="ECO:0000256" key="5">
    <source>
        <dbReference type="ARBA" id="ARBA00022833"/>
    </source>
</evidence>
<feature type="compositionally biased region" description="Polar residues" evidence="8">
    <location>
        <begin position="1238"/>
        <end position="1256"/>
    </location>
</feature>
<dbReference type="OrthoDB" id="5805083at2759"/>
<sequence>MVEDRFVGRQNLVPVLTGPVEMLLRPLHPGDSILFRNQRRRFTVETDGGDGEFEKTSRLIAGAVSLGLVLGVFKMFLSPLRSLKRGLPELRNARLCHAEHSRQRHHGQSILTTHNDGSFVSPEDKVDAKEISNAAVRNKLTKILPRIRTKPRQLYSRVILNAVEQLSAVKYSSGGYQRFLSNIDDNCANVIRELFRGKFKEPSNQIHLLPQVLRHAWNLMPLRYRSQWERENRVLLKTETENTQTFNDWTWDECVTMLDKQDKNHYIHVCGTDSYVIKSFVDVKSHFTTHHEQLSIYCCHFCMKVFADLKGLYSHKNCEKFTELKHQKQTKKEELLSMALTFLACSDCGLWIPIWGETTNPNAWRFFVSTMKYHSCRNLVLIFLFFAEELDVLKINDMKLDFSIVAQTGVPFESGCQICEIESFDCYESMEAHFLNRHPKSENHCKENHFFSNIIFPPALALANFLQYQAVLETLTPKKVASKLVEPLEDVTNQKLLNCVEMHEHWKDLNERPNSEKISRPDLGYEFADYSEVEKEVEKKEAAENRKKQAKRLFSRVVEGGNRRFNISVVKSSAIVVSLPMGHTFDPYEDSDSLLAFRRYMYCKKCEIVFSCFEDEHFHGCAAGKESLRTLYHPSSNVFTGIACVVESCKHRSCSLLGLKHHSLVEHNLSIRLDAQINSESSFASSLSKLSKWYWENDIEDRTSMSIFTDMKLEMPPSGLLERIDSEVRVNVNLLEETIDTRQVVTPPPPEFDDGFFVKDRKYFCQFCNEPSATRATVSRHLSICHCYPCPCGKAFATFELLTQHRIHCSEIEVSQIYASCPKCNIVKSRGLLIDAYRHIVRCHEVKFGKGDGQIFPEAADIGTESVAPGDTRIADPYYRPKNVLIKTPSTTDSYDDNSTMAQLNRFLAGIPTDGAPVEGEITDVAPKNLRDILRATEVPSPEPEPSSDAPITLTDILRATEAPISAEQHPTLSSLLASSEGPILPSTLETPVLTTSPGVSETPDRTIKTSPAFDEITDPVLQLPAAFGRIPVGAPVIYYLPEDNSGFTCYLCEVQFKDERALQTHMEKHTEQCKVCPMCSAQVTGRADMLKHLMSFHHDPKNSTCKTCYRIVEARSAPAHFIYACKMAVRCGICRVMVDPSNRDDHMATHQKIVKRFDCPQCGDYFPTALEAGRHGCSFKVYHCPCGEYTRYHSQRAFEAHYFKMHTGPEMECKLCSIGKPNRRYRFCASETRPCTTFPKSSTSWGRSESGTQRSHQLRKKRSQSIQLKRNHSLYLYLFHLAQAPLEMETARMKMKSKSLLLSAEVSINPFLDVPSNPEMAENYCGVPLDKLGYLCVHCRMFFAMKADFEAHKNGSLHKSRKALAAKFENSGFYCGVCPVKYDNLMLLCMHELFDHGVPVISYCSACCAGSTNINMTYDHILSHGTRQIKTAIKFVSALTIRYLRNSYSNPNEKRSVYLDCGHDYESGASMHVSCSKCFHAIPVSSSRPPHELANFWRELKNYSHVAVDEFNKLFAWAHMLEGKRRKHMESILKTSSPWLLQNGSHLPAVFLNIDPQKLRFGSNPPNIPVHYYSGGRQEEVKPINFRSALPAQRMTKRTPIPPPRSNPADPMSPMRKLVPRTPVNNAPPHNIPNGRIPVLIQCPISLKDVNFERLVPAQRIRADTGLPPIPVLPKQTPVRALPSAVHHVPRQPGGLAPLLPRLLPGQPMPTPPPPVVVTRQTIRPPQRIQRAAVPSPRAPENVSDEVALNRLVNNNTIHVESHTVDPDKKWFCGKCSQQFFSTSPKSSFIISRLTFLSQLRTHRVWPVKFLLKCPVPDCKIEFHSLKDFNLHFRYIHDEPLPHRVPSCGTGFATPELAQKHEKEHADCVESTRFEQQCCPLCGTFETWAVPYKIPGTIRSIVLSHIHSHAFRHLSRCCCARRFIDDHDFVVCLEHFINEHTIIDGEKYYCILCKLTVQNKDELKIHCSKIHFAHVLFDITEKLPLVVQTPTTMKKFLGI</sequence>
<evidence type="ECO:0000313" key="11">
    <source>
        <dbReference type="Proteomes" id="UP000835052"/>
    </source>
</evidence>
<evidence type="ECO:0000256" key="7">
    <source>
        <dbReference type="PROSITE-ProRule" id="PRU00042"/>
    </source>
</evidence>
<keyword evidence="5" id="KW-0862">Zinc</keyword>
<dbReference type="GO" id="GO:0005634">
    <property type="term" value="C:nucleus"/>
    <property type="evidence" value="ECO:0007669"/>
    <property type="project" value="UniProtKB-SubCell"/>
</dbReference>
<evidence type="ECO:0000256" key="3">
    <source>
        <dbReference type="ARBA" id="ARBA00022737"/>
    </source>
</evidence>
<gene>
    <name evidence="10" type="ORF">CAUJ_LOCUS1823</name>
</gene>
<dbReference type="Gene3D" id="3.30.160.60">
    <property type="entry name" value="Classic Zinc Finger"/>
    <property type="match status" value="1"/>
</dbReference>
<keyword evidence="2" id="KW-0479">Metal-binding</keyword>
<organism evidence="10 11">
    <name type="scientific">Caenorhabditis auriculariae</name>
    <dbReference type="NCBI Taxonomy" id="2777116"/>
    <lineage>
        <taxon>Eukaryota</taxon>
        <taxon>Metazoa</taxon>
        <taxon>Ecdysozoa</taxon>
        <taxon>Nematoda</taxon>
        <taxon>Chromadorea</taxon>
        <taxon>Rhabditida</taxon>
        <taxon>Rhabditina</taxon>
        <taxon>Rhabditomorpha</taxon>
        <taxon>Rhabditoidea</taxon>
        <taxon>Rhabditidae</taxon>
        <taxon>Peloderinae</taxon>
        <taxon>Caenorhabditis</taxon>
    </lineage>
</organism>
<dbReference type="InterPro" id="IPR013087">
    <property type="entry name" value="Znf_C2H2_type"/>
</dbReference>
<accession>A0A8S1GSN7</accession>
<evidence type="ECO:0000313" key="10">
    <source>
        <dbReference type="EMBL" id="CAD6185904.1"/>
    </source>
</evidence>
<dbReference type="EMBL" id="CAJGYM010000003">
    <property type="protein sequence ID" value="CAD6185904.1"/>
    <property type="molecule type" value="Genomic_DNA"/>
</dbReference>
<dbReference type="SMART" id="SM00355">
    <property type="entry name" value="ZnF_C2H2"/>
    <property type="match status" value="13"/>
</dbReference>
<name>A0A8S1GSN7_9PELO</name>
<dbReference type="GO" id="GO:0008270">
    <property type="term" value="F:zinc ion binding"/>
    <property type="evidence" value="ECO:0007669"/>
    <property type="project" value="UniProtKB-KW"/>
</dbReference>
<feature type="region of interest" description="Disordered" evidence="8">
    <location>
        <begin position="1238"/>
        <end position="1264"/>
    </location>
</feature>
<protein>
    <recommendedName>
        <fullName evidence="9">C2H2-type domain-containing protein</fullName>
    </recommendedName>
</protein>
<evidence type="ECO:0000256" key="8">
    <source>
        <dbReference type="SAM" id="MobiDB-lite"/>
    </source>
</evidence>
<dbReference type="PROSITE" id="PS50157">
    <property type="entry name" value="ZINC_FINGER_C2H2_2"/>
    <property type="match status" value="2"/>
</dbReference>
<keyword evidence="11" id="KW-1185">Reference proteome</keyword>
<dbReference type="PANTHER" id="PTHR24406">
    <property type="entry name" value="TRANSCRIPTIONAL REPRESSOR CTCFL-RELATED"/>
    <property type="match status" value="1"/>
</dbReference>
<evidence type="ECO:0000259" key="9">
    <source>
        <dbReference type="PROSITE" id="PS50157"/>
    </source>
</evidence>
<evidence type="ECO:0000256" key="2">
    <source>
        <dbReference type="ARBA" id="ARBA00022723"/>
    </source>
</evidence>
<dbReference type="InterPro" id="IPR050888">
    <property type="entry name" value="ZnF_C2H2-type_TF"/>
</dbReference>
<comment type="caution">
    <text evidence="10">The sequence shown here is derived from an EMBL/GenBank/DDBJ whole genome shotgun (WGS) entry which is preliminary data.</text>
</comment>
<dbReference type="Proteomes" id="UP000835052">
    <property type="component" value="Unassembled WGS sequence"/>
</dbReference>
<dbReference type="PROSITE" id="PS00028">
    <property type="entry name" value="ZINC_FINGER_C2H2_1"/>
    <property type="match status" value="5"/>
</dbReference>
<evidence type="ECO:0000256" key="1">
    <source>
        <dbReference type="ARBA" id="ARBA00004123"/>
    </source>
</evidence>